<evidence type="ECO:0000259" key="3">
    <source>
        <dbReference type="Pfam" id="PF08797"/>
    </source>
</evidence>
<evidence type="ECO:0000313" key="5">
    <source>
        <dbReference type="Proteomes" id="UP000316429"/>
    </source>
</evidence>
<name>A0A504TWY9_9HYPH</name>
<dbReference type="GO" id="GO:0008270">
    <property type="term" value="F:zinc ion binding"/>
    <property type="evidence" value="ECO:0007669"/>
    <property type="project" value="InterPro"/>
</dbReference>
<gene>
    <name evidence="4" type="ORF">FJQ55_19795</name>
</gene>
<feature type="domain" description="HIRAN" evidence="3">
    <location>
        <begin position="51"/>
        <end position="125"/>
    </location>
</feature>
<keyword evidence="5" id="KW-1185">Reference proteome</keyword>
<dbReference type="GO" id="GO:0003676">
    <property type="term" value="F:nucleic acid binding"/>
    <property type="evidence" value="ECO:0007669"/>
    <property type="project" value="InterPro"/>
</dbReference>
<dbReference type="EMBL" id="VFYP01000004">
    <property type="protein sequence ID" value="TPP05980.1"/>
    <property type="molecule type" value="Genomic_DNA"/>
</dbReference>
<reference evidence="4 5" key="1">
    <citation type="submission" date="2019-06" db="EMBL/GenBank/DDBJ databases">
        <title>Rhizobium sp. CL12 isolated from roots of soybean.</title>
        <authorList>
            <person name="Wang C."/>
        </authorList>
    </citation>
    <scope>NUCLEOTIDE SEQUENCE [LARGE SCALE GENOMIC DNA]</scope>
    <source>
        <strain evidence="4 5">CL12</strain>
    </source>
</reference>
<evidence type="ECO:0000313" key="4">
    <source>
        <dbReference type="EMBL" id="TPP05980.1"/>
    </source>
</evidence>
<organism evidence="4 5">
    <name type="scientific">Rhizobium glycinendophyticum</name>
    <dbReference type="NCBI Taxonomy" id="2589807"/>
    <lineage>
        <taxon>Bacteria</taxon>
        <taxon>Pseudomonadati</taxon>
        <taxon>Pseudomonadota</taxon>
        <taxon>Alphaproteobacteria</taxon>
        <taxon>Hyphomicrobiales</taxon>
        <taxon>Rhizobiaceae</taxon>
        <taxon>Rhizobium/Agrobacterium group</taxon>
        <taxon>Rhizobium</taxon>
    </lineage>
</organism>
<dbReference type="GO" id="GO:0016818">
    <property type="term" value="F:hydrolase activity, acting on acid anhydrides, in phosphorus-containing anhydrides"/>
    <property type="evidence" value="ECO:0007669"/>
    <property type="project" value="InterPro"/>
</dbReference>
<dbReference type="AlphaFoldDB" id="A0A504TWY9"/>
<sequence>MNRRAFVMATGGAMAAGAAGTMGLAAEKNKGPSPLRLGPSYVTNREQFAEIPDLAPGHRLSLRRRPDRRFDPESVEVVSESGAAIGFLPPASSAMLATMMDEGGSAFALVGDHPRQGQPLAVDVYFILPAHA</sequence>
<comment type="caution">
    <text evidence="4">The sequence shown here is derived from an EMBL/GenBank/DDBJ whole genome shotgun (WGS) entry which is preliminary data.</text>
</comment>
<keyword evidence="2" id="KW-0378">Hydrolase</keyword>
<dbReference type="Proteomes" id="UP000316429">
    <property type="component" value="Unassembled WGS sequence"/>
</dbReference>
<dbReference type="Gene3D" id="3.30.70.2330">
    <property type="match status" value="1"/>
</dbReference>
<protein>
    <recommendedName>
        <fullName evidence="3">HIRAN domain-containing protein</fullName>
    </recommendedName>
</protein>
<accession>A0A504TWY9</accession>
<evidence type="ECO:0000256" key="1">
    <source>
        <dbReference type="ARBA" id="ARBA00022723"/>
    </source>
</evidence>
<dbReference type="RefSeq" id="WP_140831223.1">
    <property type="nucleotide sequence ID" value="NZ_VFYP01000004.1"/>
</dbReference>
<dbReference type="InterPro" id="IPR014905">
    <property type="entry name" value="HIRAN"/>
</dbReference>
<proteinExistence type="predicted"/>
<evidence type="ECO:0000256" key="2">
    <source>
        <dbReference type="ARBA" id="ARBA00022801"/>
    </source>
</evidence>
<dbReference type="Pfam" id="PF08797">
    <property type="entry name" value="HIRAN"/>
    <property type="match status" value="1"/>
</dbReference>
<keyword evidence="1" id="KW-0479">Metal-binding</keyword>